<dbReference type="EMBL" id="BSYO01000020">
    <property type="protein sequence ID" value="GMH18932.1"/>
    <property type="molecule type" value="Genomic_DNA"/>
</dbReference>
<accession>A0AAD3SYL2</accession>
<proteinExistence type="predicted"/>
<comment type="caution">
    <text evidence="2">The sequence shown here is derived from an EMBL/GenBank/DDBJ whole genome shotgun (WGS) entry which is preliminary data.</text>
</comment>
<name>A0AAD3SYL2_NEPGR</name>
<feature type="region of interest" description="Disordered" evidence="1">
    <location>
        <begin position="9"/>
        <end position="28"/>
    </location>
</feature>
<reference evidence="2" key="1">
    <citation type="submission" date="2023-05" db="EMBL/GenBank/DDBJ databases">
        <title>Nepenthes gracilis genome sequencing.</title>
        <authorList>
            <person name="Fukushima K."/>
        </authorList>
    </citation>
    <scope>NUCLEOTIDE SEQUENCE</scope>
    <source>
        <strain evidence="2">SING2019-196</strain>
    </source>
</reference>
<gene>
    <name evidence="2" type="ORF">Nepgr_020773</name>
</gene>
<evidence type="ECO:0000313" key="2">
    <source>
        <dbReference type="EMBL" id="GMH18932.1"/>
    </source>
</evidence>
<evidence type="ECO:0000256" key="1">
    <source>
        <dbReference type="SAM" id="MobiDB-lite"/>
    </source>
</evidence>
<dbReference type="AlphaFoldDB" id="A0AAD3SYL2"/>
<evidence type="ECO:0000313" key="3">
    <source>
        <dbReference type="Proteomes" id="UP001279734"/>
    </source>
</evidence>
<protein>
    <submittedName>
        <fullName evidence="2">Uncharacterized protein</fullName>
    </submittedName>
</protein>
<keyword evidence="3" id="KW-1185">Reference proteome</keyword>
<organism evidence="2 3">
    <name type="scientific">Nepenthes gracilis</name>
    <name type="common">Slender pitcher plant</name>
    <dbReference type="NCBI Taxonomy" id="150966"/>
    <lineage>
        <taxon>Eukaryota</taxon>
        <taxon>Viridiplantae</taxon>
        <taxon>Streptophyta</taxon>
        <taxon>Embryophyta</taxon>
        <taxon>Tracheophyta</taxon>
        <taxon>Spermatophyta</taxon>
        <taxon>Magnoliopsida</taxon>
        <taxon>eudicotyledons</taxon>
        <taxon>Gunneridae</taxon>
        <taxon>Pentapetalae</taxon>
        <taxon>Caryophyllales</taxon>
        <taxon>Nepenthaceae</taxon>
        <taxon>Nepenthes</taxon>
    </lineage>
</organism>
<sequence length="101" mass="11434">MKQYAILEKKAKESVERNKEDEDLEKDKESVRKENEFIHQKFKAPSFPFSRPLVPQCDATVKNVTVDPHLILNVLGHVKTPGHNAFGPLVSHDSRTLIVSG</sequence>
<dbReference type="Proteomes" id="UP001279734">
    <property type="component" value="Unassembled WGS sequence"/>
</dbReference>